<dbReference type="InterPro" id="IPR007896">
    <property type="entry name" value="BTP_bacteria"/>
</dbReference>
<feature type="transmembrane region" description="Helical" evidence="1">
    <location>
        <begin position="38"/>
        <end position="58"/>
    </location>
</feature>
<feature type="transmembrane region" description="Helical" evidence="1">
    <location>
        <begin position="105"/>
        <end position="124"/>
    </location>
</feature>
<dbReference type="AlphaFoldDB" id="A0A2A5T631"/>
<dbReference type="InterPro" id="IPR058208">
    <property type="entry name" value="PACE"/>
</dbReference>
<dbReference type="Proteomes" id="UP000219020">
    <property type="component" value="Unassembled WGS sequence"/>
</dbReference>
<evidence type="ECO:0000313" key="3">
    <source>
        <dbReference type="EMBL" id="PCS23614.1"/>
    </source>
</evidence>
<evidence type="ECO:0000256" key="1">
    <source>
        <dbReference type="SAM" id="Phobius"/>
    </source>
</evidence>
<dbReference type="Pfam" id="PF05232">
    <property type="entry name" value="BTP"/>
    <property type="match status" value="2"/>
</dbReference>
<keyword evidence="1" id="KW-1133">Transmembrane helix</keyword>
<accession>A0A2A5T631</accession>
<organism evidence="3 4">
    <name type="scientific">Candidatus Enterovibrio escicola</name>
    <dbReference type="NCBI Taxonomy" id="1927127"/>
    <lineage>
        <taxon>Bacteria</taxon>
        <taxon>Pseudomonadati</taxon>
        <taxon>Pseudomonadota</taxon>
        <taxon>Gammaproteobacteria</taxon>
        <taxon>Vibrionales</taxon>
        <taxon>Vibrionaceae</taxon>
        <taxon>Enterovibrio</taxon>
    </lineage>
</organism>
<evidence type="ECO:0000313" key="4">
    <source>
        <dbReference type="Proteomes" id="UP000219020"/>
    </source>
</evidence>
<reference evidence="4" key="1">
    <citation type="submission" date="2017-04" db="EMBL/GenBank/DDBJ databases">
        <title>Genome evolution of the luminous symbionts of deep sea anglerfish.</title>
        <authorList>
            <person name="Hendry T.A."/>
        </authorList>
    </citation>
    <scope>NUCLEOTIDE SEQUENCE [LARGE SCALE GENOMIC DNA]</scope>
</reference>
<dbReference type="NCBIfam" id="NF033664">
    <property type="entry name" value="PACE_transport"/>
    <property type="match status" value="1"/>
</dbReference>
<sequence length="147" mass="17365">MMKTTVDRIKSAVAFEIIGLILILGIICLCGFDVSHIGVLGIAFSLMTTGWNYIYNIWFDKVMLKWVGTTNKQQKHRILHAILFELGLLWITIPVMAWWLNIKYWQAFLMDIVLVVFYLFYAYFYNVAYDKLFPVDFKHETKHETKQ</sequence>
<dbReference type="EMBL" id="NBYY01000009">
    <property type="protein sequence ID" value="PCS23614.1"/>
    <property type="molecule type" value="Genomic_DNA"/>
</dbReference>
<feature type="domain" description="Chlorhexidine efflux transporter" evidence="2">
    <location>
        <begin position="3"/>
        <end position="64"/>
    </location>
</feature>
<gene>
    <name evidence="3" type="ORF">BTN49_0583</name>
</gene>
<comment type="caution">
    <text evidence="3">The sequence shown here is derived from an EMBL/GenBank/DDBJ whole genome shotgun (WGS) entry which is preliminary data.</text>
</comment>
<keyword evidence="4" id="KW-1185">Reference proteome</keyword>
<feature type="domain" description="Chlorhexidine efflux transporter" evidence="2">
    <location>
        <begin position="74"/>
        <end position="134"/>
    </location>
</feature>
<keyword evidence="1" id="KW-0812">Transmembrane</keyword>
<feature type="transmembrane region" description="Helical" evidence="1">
    <location>
        <begin position="12"/>
        <end position="32"/>
    </location>
</feature>
<feature type="transmembrane region" description="Helical" evidence="1">
    <location>
        <begin position="78"/>
        <end position="99"/>
    </location>
</feature>
<keyword evidence="1" id="KW-0472">Membrane</keyword>
<name>A0A2A5T631_9GAMM</name>
<evidence type="ECO:0000259" key="2">
    <source>
        <dbReference type="Pfam" id="PF05232"/>
    </source>
</evidence>
<protein>
    <submittedName>
        <fullName evidence="3">Putative membrane protein</fullName>
    </submittedName>
</protein>
<proteinExistence type="predicted"/>